<sequence>MAVKVVPTRGNLFKLVRKLRMARKGHGLLEQKRQILMLELSSTIAKARKVQREVAEVFKDAYSALQRANTSLGVETVDEIAHSIPEEQRFVIRLRSVMGVEIPEVDPLEPKTTPAYSFLETSSSMDEAYLAFCRVRSMLSQLAEVENAVYRLAVQVRRTNRRVNALEKVVIPATMASIAEISSVLEESEREDFVRMKTAKNQKTKKEG</sequence>
<dbReference type="PANTHER" id="PTHR11671">
    <property type="entry name" value="V-TYPE ATP SYNTHASE SUBUNIT D"/>
    <property type="match status" value="1"/>
</dbReference>
<dbReference type="InterPro" id="IPR002699">
    <property type="entry name" value="V_ATPase_D"/>
</dbReference>
<dbReference type="EMBL" id="DRTU01000173">
    <property type="protein sequence ID" value="HHI00618.1"/>
    <property type="molecule type" value="Genomic_DNA"/>
</dbReference>
<comment type="similarity">
    <text evidence="1 4">Belongs to the V-ATPase D subunit family.</text>
</comment>
<dbReference type="NCBIfam" id="TIGR00309">
    <property type="entry name" value="V_ATPase_subD"/>
    <property type="match status" value="1"/>
</dbReference>
<evidence type="ECO:0000256" key="1">
    <source>
        <dbReference type="ARBA" id="ARBA00005850"/>
    </source>
</evidence>
<comment type="function">
    <text evidence="4">Component of the A-type ATP synthase that produces ATP from ADP in the presence of a proton gradient across the membrane.</text>
</comment>
<dbReference type="GO" id="GO:0046961">
    <property type="term" value="F:proton-transporting ATPase activity, rotational mechanism"/>
    <property type="evidence" value="ECO:0007669"/>
    <property type="project" value="InterPro"/>
</dbReference>
<dbReference type="GO" id="GO:0042777">
    <property type="term" value="P:proton motive force-driven plasma membrane ATP synthesis"/>
    <property type="evidence" value="ECO:0007669"/>
    <property type="project" value="UniProtKB-UniRule"/>
</dbReference>
<evidence type="ECO:0000256" key="4">
    <source>
        <dbReference type="HAMAP-Rule" id="MF_00271"/>
    </source>
</evidence>
<evidence type="ECO:0000313" key="5">
    <source>
        <dbReference type="EMBL" id="HHI00618.1"/>
    </source>
</evidence>
<accession>A0A7C5JXR1</accession>
<keyword evidence="4" id="KW-0066">ATP synthesis</keyword>
<comment type="caution">
    <text evidence="5">The sequence shown here is derived from an EMBL/GenBank/DDBJ whole genome shotgun (WGS) entry which is preliminary data.</text>
</comment>
<dbReference type="GO" id="GO:0005524">
    <property type="term" value="F:ATP binding"/>
    <property type="evidence" value="ECO:0007669"/>
    <property type="project" value="UniProtKB-UniRule"/>
</dbReference>
<evidence type="ECO:0000256" key="3">
    <source>
        <dbReference type="ARBA" id="ARBA00023065"/>
    </source>
</evidence>
<keyword evidence="4" id="KW-1003">Cell membrane</keyword>
<dbReference type="AlphaFoldDB" id="A0A7C5JXR1"/>
<name>A0A7C5JXR1_THELI</name>
<comment type="subunit">
    <text evidence="4">Has multiple subunits with at least A(3), B(3), C, D, E, F, H, I and proteolipid K(x).</text>
</comment>
<gene>
    <name evidence="4" type="primary">atpD</name>
    <name evidence="5" type="ORF">ENL40_03965</name>
</gene>
<reference evidence="5" key="1">
    <citation type="journal article" date="2020" name="mSystems">
        <title>Genome- and Community-Level Interaction Insights into Carbon Utilization and Element Cycling Functions of Hydrothermarchaeota in Hydrothermal Sediment.</title>
        <authorList>
            <person name="Zhou Z."/>
            <person name="Liu Y."/>
            <person name="Xu W."/>
            <person name="Pan J."/>
            <person name="Luo Z.H."/>
            <person name="Li M."/>
        </authorList>
    </citation>
    <scope>NUCLEOTIDE SEQUENCE [LARGE SCALE GENOMIC DNA]</scope>
    <source>
        <strain evidence="5">HyVt-93</strain>
    </source>
</reference>
<evidence type="ECO:0000256" key="2">
    <source>
        <dbReference type="ARBA" id="ARBA00022448"/>
    </source>
</evidence>
<organism evidence="5">
    <name type="scientific">Thermococcus litoralis</name>
    <dbReference type="NCBI Taxonomy" id="2265"/>
    <lineage>
        <taxon>Archaea</taxon>
        <taxon>Methanobacteriati</taxon>
        <taxon>Methanobacteriota</taxon>
        <taxon>Thermococci</taxon>
        <taxon>Thermococcales</taxon>
        <taxon>Thermococcaceae</taxon>
        <taxon>Thermococcus</taxon>
    </lineage>
</organism>
<proteinExistence type="inferred from homology"/>
<protein>
    <recommendedName>
        <fullName evidence="4">A-type ATP synthase subunit D</fullName>
    </recommendedName>
</protein>
<keyword evidence="4" id="KW-0375">Hydrogen ion transport</keyword>
<dbReference type="GO" id="GO:0005886">
    <property type="term" value="C:plasma membrane"/>
    <property type="evidence" value="ECO:0007669"/>
    <property type="project" value="UniProtKB-SubCell"/>
</dbReference>
<dbReference type="Gene3D" id="1.10.287.3240">
    <property type="match status" value="1"/>
</dbReference>
<comment type="subcellular location">
    <subcellularLocation>
        <location evidence="4">Cell membrane</location>
        <topology evidence="4">Peripheral membrane protein</topology>
    </subcellularLocation>
</comment>
<keyword evidence="2 4" id="KW-0813">Transport</keyword>
<dbReference type="HAMAP" id="MF_00271">
    <property type="entry name" value="ATP_synth_D_arch"/>
    <property type="match status" value="1"/>
</dbReference>
<keyword evidence="3 4" id="KW-0406">Ion transport</keyword>
<keyword evidence="4" id="KW-0472">Membrane</keyword>
<dbReference type="Pfam" id="PF01813">
    <property type="entry name" value="ATP-synt_D"/>
    <property type="match status" value="1"/>
</dbReference>
<dbReference type="GO" id="GO:0046933">
    <property type="term" value="F:proton-transporting ATP synthase activity, rotational mechanism"/>
    <property type="evidence" value="ECO:0007669"/>
    <property type="project" value="UniProtKB-UniRule"/>
</dbReference>
<dbReference type="Proteomes" id="UP000886217">
    <property type="component" value="Unassembled WGS sequence"/>
</dbReference>